<evidence type="ECO:0000256" key="1">
    <source>
        <dbReference type="SAM" id="Phobius"/>
    </source>
</evidence>
<dbReference type="Pfam" id="PF13620">
    <property type="entry name" value="CarboxypepD_reg"/>
    <property type="match status" value="1"/>
</dbReference>
<dbReference type="EMBL" id="MHLI01000004">
    <property type="protein sequence ID" value="OGZ06261.1"/>
    <property type="molecule type" value="Genomic_DNA"/>
</dbReference>
<evidence type="ECO:0000313" key="3">
    <source>
        <dbReference type="Proteomes" id="UP000177122"/>
    </source>
</evidence>
<evidence type="ECO:0008006" key="4">
    <source>
        <dbReference type="Google" id="ProtNLM"/>
    </source>
</evidence>
<accession>A0A1G2D045</accession>
<gene>
    <name evidence="2" type="ORF">A2845_00445</name>
</gene>
<name>A0A1G2D045_9BACT</name>
<keyword evidence="1" id="KW-1133">Transmembrane helix</keyword>
<evidence type="ECO:0000313" key="2">
    <source>
        <dbReference type="EMBL" id="OGZ06261.1"/>
    </source>
</evidence>
<keyword evidence="1" id="KW-0472">Membrane</keyword>
<protein>
    <recommendedName>
        <fullName evidence="4">Carboxypeptidase regulatory-like domain-containing protein</fullName>
    </recommendedName>
</protein>
<feature type="transmembrane region" description="Helical" evidence="1">
    <location>
        <begin position="32"/>
        <end position="52"/>
    </location>
</feature>
<dbReference type="SUPFAM" id="SSF49464">
    <property type="entry name" value="Carboxypeptidase regulatory domain-like"/>
    <property type="match status" value="1"/>
</dbReference>
<dbReference type="Proteomes" id="UP000177122">
    <property type="component" value="Unassembled WGS sequence"/>
</dbReference>
<reference evidence="2 3" key="1">
    <citation type="journal article" date="2016" name="Nat. Commun.">
        <title>Thousands of microbial genomes shed light on interconnected biogeochemical processes in an aquifer system.</title>
        <authorList>
            <person name="Anantharaman K."/>
            <person name="Brown C.T."/>
            <person name="Hug L.A."/>
            <person name="Sharon I."/>
            <person name="Castelle C.J."/>
            <person name="Probst A.J."/>
            <person name="Thomas B.C."/>
            <person name="Singh A."/>
            <person name="Wilkins M.J."/>
            <person name="Karaoz U."/>
            <person name="Brodie E.L."/>
            <person name="Williams K.H."/>
            <person name="Hubbard S.S."/>
            <person name="Banfield J.F."/>
        </authorList>
    </citation>
    <scope>NUCLEOTIDE SEQUENCE [LARGE SCALE GENOMIC DNA]</scope>
</reference>
<comment type="caution">
    <text evidence="2">The sequence shown here is derived from an EMBL/GenBank/DDBJ whole genome shotgun (WGS) entry which is preliminary data.</text>
</comment>
<dbReference type="InterPro" id="IPR012902">
    <property type="entry name" value="N_methyl_site"/>
</dbReference>
<dbReference type="InterPro" id="IPR008969">
    <property type="entry name" value="CarboxyPept-like_regulatory"/>
</dbReference>
<sequence length="620" mass="65799">MFTFIARYTADEHSYCIMKSFLSFNQRQDQGLSLIETVIGAALFAFISMMLATTYQRVFVVARAAQERVDAIALANAQFEIVRNLSYANVGTVGGIPNGVLPQVRTLMSGGKTFVATTTVRNIDLPFDGTAGGVPDDLSPADNKLVEMEVTCTSCKNFRPLIFTTSVGPRDLENVSTNGSLFVRVLDASGAPVPGATVKVVNNSFVPAISIIDVTNASGMLQIIDAPPDVKSYEITVSKSGYSSEQTYGPPVINPVKPHATVIAQTVTQLTFAIDRIATLNISSVSPSCVPITNAQFELTGSKQVSSPPGKPKHDKFFSTDASGLNVLNDIEWDSYVLTATSAAYEMAGVTPLFPFAVVAGSVQDIQLVMVPKDTPSVVVTVIDSGTGLPITGATVTIDDGVHPAMVETTGRGYIRQTDWSGGGAQEADVDQTQYWAHDGNVDPLTTPGEVRLKDILGSYPLNGYLESSTFDTGAPANFFQFTFQPTVQPTDPIVGDSKAEFQIATGNATSSWTYLGPDGTPDTFYTSTTTDIAAANDGKRYLRYKMFLGTASTTLTPSISDIQFTFTSSCVPPGQVIFHGLANGVAALSVAALGYTADSSTVVVDSATPWQEVVVTLSP</sequence>
<dbReference type="Gene3D" id="2.60.40.1120">
    <property type="entry name" value="Carboxypeptidase-like, regulatory domain"/>
    <property type="match status" value="1"/>
</dbReference>
<proteinExistence type="predicted"/>
<dbReference type="AlphaFoldDB" id="A0A1G2D045"/>
<organism evidence="2 3">
    <name type="scientific">Candidatus Lloydbacteria bacterium RIFCSPHIGHO2_01_FULL_49_22</name>
    <dbReference type="NCBI Taxonomy" id="1798658"/>
    <lineage>
        <taxon>Bacteria</taxon>
        <taxon>Candidatus Lloydiibacteriota</taxon>
    </lineage>
</organism>
<dbReference type="PROSITE" id="PS00409">
    <property type="entry name" value="PROKAR_NTER_METHYL"/>
    <property type="match status" value="1"/>
</dbReference>
<keyword evidence="1" id="KW-0812">Transmembrane</keyword>